<feature type="coiled-coil region" evidence="1">
    <location>
        <begin position="417"/>
        <end position="475"/>
    </location>
</feature>
<sequence>MDLPAPGLGLEAITPPRQEIMRIWRTLRPVDRSFIQGIIGDVVMLIETPVDWIFLRTAAEFWDPQHAVFNFQGTELAPTIDEYTVLIQRPTPTTQGIFVPNLFAVIRSQLSTLLGIPVQEVHQELHQGWDHGIRIPWLSDWTLLRTLTPSTGSYQRDACHEFLLLIFGTLLFPYAPNLIDEAISQVVLQAVGGHSYVEALLAETVRSLDYVREVRRGRMRGSPHLPQVWLLTHIRPFCSSHPFSYIADERSLIARLVPVFPPPERSFSEWRHFLRELTPARFLWVARWSPGGPMITGCLGIVGVPLLSHLGSTLILPGRIIRQLGGLQDIPAETDRLPYLIQWDDSTSTATIQRLYFPEHPIDEERALSATSAYVAQFYSQGSTSPQLPQTIPIPRAAPIAAPEAESSTQAAMCAELHSIKEKRDRLRCELVDSRAEVAGYRELQTKLARARAWITTLDREIARLSATLDRARARASFSAASDTCFAASNSRGRATSVFGHLLDTSPTTDVFRGTPPTSLTDIIHPPYDQARIVALEGTVNQLAASMTTYIAELFALLRGPNRASSSSMPASGQGPTVDPTSWIPPTQVPKRIDAPAPPTTYKSTIHPFTIPFLPPPAPTAVPLPPAAFLASNQALSAPPPVSMPATAAVYTVPPPMVFLASSVPAPAHLQAAEPPLYPSLQPHTSLPYQALPPINTTFLEPGTPTHAAQFASPTHFFPEADTKQEHRLKRMEETIRALQANDTRPNASYGNCSLFPDMRLPSKVKIPELRTYKGTTDPRHHLRRLFHSTLRGVYYSHLLAHTSSFSDLIEAEKKLDLGIKLGRMEGPTCTDPNVESPRGPHCTLLDRAAWECPPSYGDA</sequence>
<dbReference type="PANTHER" id="PTHR48200">
    <property type="entry name" value="PROTEIN, PUTATIVE-RELATED"/>
    <property type="match status" value="1"/>
</dbReference>
<dbReference type="InterPro" id="IPR056647">
    <property type="entry name" value="DUF7745"/>
</dbReference>
<dbReference type="Pfam" id="PF24924">
    <property type="entry name" value="DUF7745"/>
    <property type="match status" value="1"/>
</dbReference>
<name>A0A2I0JRZ8_PUNGR</name>
<proteinExistence type="predicted"/>
<organism evidence="4 5">
    <name type="scientific">Punica granatum</name>
    <name type="common">Pomegranate</name>
    <dbReference type="NCBI Taxonomy" id="22663"/>
    <lineage>
        <taxon>Eukaryota</taxon>
        <taxon>Viridiplantae</taxon>
        <taxon>Streptophyta</taxon>
        <taxon>Embryophyta</taxon>
        <taxon>Tracheophyta</taxon>
        <taxon>Spermatophyta</taxon>
        <taxon>Magnoliopsida</taxon>
        <taxon>eudicotyledons</taxon>
        <taxon>Gunneridae</taxon>
        <taxon>Pentapetalae</taxon>
        <taxon>rosids</taxon>
        <taxon>malvids</taxon>
        <taxon>Myrtales</taxon>
        <taxon>Lythraceae</taxon>
        <taxon>Punica</taxon>
    </lineage>
</organism>
<gene>
    <name evidence="4" type="ORF">CRG98_020530</name>
</gene>
<feature type="region of interest" description="Disordered" evidence="2">
    <location>
        <begin position="563"/>
        <end position="584"/>
    </location>
</feature>
<reference evidence="4 5" key="1">
    <citation type="submission" date="2017-11" db="EMBL/GenBank/DDBJ databases">
        <title>De-novo sequencing of pomegranate (Punica granatum L.) genome.</title>
        <authorList>
            <person name="Akparov Z."/>
            <person name="Amiraslanov A."/>
            <person name="Hajiyeva S."/>
            <person name="Abbasov M."/>
            <person name="Kaur K."/>
            <person name="Hamwieh A."/>
            <person name="Solovyev V."/>
            <person name="Salamov A."/>
            <person name="Braich B."/>
            <person name="Kosarev P."/>
            <person name="Mahmoud A."/>
            <person name="Hajiyev E."/>
            <person name="Babayeva S."/>
            <person name="Izzatullayeva V."/>
            <person name="Mammadov A."/>
            <person name="Mammadov A."/>
            <person name="Sharifova S."/>
            <person name="Ojaghi J."/>
            <person name="Eynullazada K."/>
            <person name="Bayramov B."/>
            <person name="Abdulazimova A."/>
            <person name="Shahmuradov I."/>
        </authorList>
    </citation>
    <scope>NUCLEOTIDE SEQUENCE [LARGE SCALE GENOMIC DNA]</scope>
    <source>
        <strain evidence="5">cv. AG2017</strain>
        <tissue evidence="4">Leaf</tissue>
    </source>
</reference>
<protein>
    <recommendedName>
        <fullName evidence="3">DUF7745 domain-containing protein</fullName>
    </recommendedName>
</protein>
<evidence type="ECO:0000313" key="4">
    <source>
        <dbReference type="EMBL" id="PKI59075.1"/>
    </source>
</evidence>
<comment type="caution">
    <text evidence="4">The sequence shown here is derived from an EMBL/GenBank/DDBJ whole genome shotgun (WGS) entry which is preliminary data.</text>
</comment>
<accession>A0A2I0JRZ8</accession>
<evidence type="ECO:0000313" key="5">
    <source>
        <dbReference type="Proteomes" id="UP000233551"/>
    </source>
</evidence>
<keyword evidence="5" id="KW-1185">Reference proteome</keyword>
<dbReference type="STRING" id="22663.A0A2I0JRZ8"/>
<dbReference type="Proteomes" id="UP000233551">
    <property type="component" value="Unassembled WGS sequence"/>
</dbReference>
<evidence type="ECO:0000259" key="3">
    <source>
        <dbReference type="Pfam" id="PF24924"/>
    </source>
</evidence>
<feature type="domain" description="DUF7745" evidence="3">
    <location>
        <begin position="34"/>
        <end position="351"/>
    </location>
</feature>
<dbReference type="EMBL" id="PGOL01001320">
    <property type="protein sequence ID" value="PKI59075.1"/>
    <property type="molecule type" value="Genomic_DNA"/>
</dbReference>
<keyword evidence="1" id="KW-0175">Coiled coil</keyword>
<feature type="compositionally biased region" description="Polar residues" evidence="2">
    <location>
        <begin position="563"/>
        <end position="575"/>
    </location>
</feature>
<dbReference type="PANTHER" id="PTHR48200:SF1">
    <property type="entry name" value="AMINOTRANSFERASE-LIKE PLANT MOBILE DOMAIN-CONTAINING PROTEIN"/>
    <property type="match status" value="1"/>
</dbReference>
<evidence type="ECO:0000256" key="1">
    <source>
        <dbReference type="SAM" id="Coils"/>
    </source>
</evidence>
<evidence type="ECO:0000256" key="2">
    <source>
        <dbReference type="SAM" id="MobiDB-lite"/>
    </source>
</evidence>
<dbReference type="AlphaFoldDB" id="A0A2I0JRZ8"/>